<feature type="compositionally biased region" description="Low complexity" evidence="1">
    <location>
        <begin position="186"/>
        <end position="195"/>
    </location>
</feature>
<feature type="region of interest" description="Disordered" evidence="1">
    <location>
        <begin position="185"/>
        <end position="255"/>
    </location>
</feature>
<gene>
    <name evidence="2" type="ORF">CT19425_MP20119</name>
</gene>
<dbReference type="AlphaFoldDB" id="A0A375ILE4"/>
<reference evidence="2 3" key="1">
    <citation type="submission" date="2018-01" db="EMBL/GenBank/DDBJ databases">
        <authorList>
            <person name="Gaut B.S."/>
            <person name="Morton B.R."/>
            <person name="Clegg M.T."/>
            <person name="Duvall M.R."/>
        </authorList>
    </citation>
    <scope>NUCLEOTIDE SEQUENCE [LARGE SCALE GENOMIC DNA]</scope>
    <source>
        <strain evidence="2">Cupriavidus taiwanensis LMG 19425</strain>
        <plasmid evidence="3">Plasmid ii</plasmid>
    </source>
</reference>
<dbReference type="Proteomes" id="UP000255505">
    <property type="component" value="Plasmid II"/>
</dbReference>
<evidence type="ECO:0000256" key="1">
    <source>
        <dbReference type="SAM" id="MobiDB-lite"/>
    </source>
</evidence>
<keyword evidence="2" id="KW-0614">Plasmid</keyword>
<proteinExistence type="predicted"/>
<feature type="region of interest" description="Disordered" evidence="1">
    <location>
        <begin position="104"/>
        <end position="131"/>
    </location>
</feature>
<feature type="compositionally biased region" description="Basic residues" evidence="1">
    <location>
        <begin position="104"/>
        <end position="116"/>
    </location>
</feature>
<evidence type="ECO:0000313" key="3">
    <source>
        <dbReference type="Proteomes" id="UP000255505"/>
    </source>
</evidence>
<feature type="region of interest" description="Disordered" evidence="1">
    <location>
        <begin position="1"/>
        <end position="60"/>
    </location>
</feature>
<protein>
    <submittedName>
        <fullName evidence="2">Uncharacterized protein</fullName>
    </submittedName>
</protein>
<name>A0A375ILE4_9BURK</name>
<feature type="region of interest" description="Disordered" evidence="1">
    <location>
        <begin position="305"/>
        <end position="327"/>
    </location>
</feature>
<evidence type="ECO:0000313" key="2">
    <source>
        <dbReference type="EMBL" id="SPK74409.1"/>
    </source>
</evidence>
<feature type="compositionally biased region" description="Low complexity" evidence="1">
    <location>
        <begin position="117"/>
        <end position="130"/>
    </location>
</feature>
<feature type="compositionally biased region" description="Basic and acidic residues" evidence="1">
    <location>
        <begin position="1"/>
        <end position="12"/>
    </location>
</feature>
<sequence length="408" mass="44143">MGAARGWRDPADRPGPGAPGRPEPVRAGRRGAGRGVGTGLAPPPRRAARRRRAGTGGGPVARRIAAARAGRAHQLPHQSGPFFRRHHCPGRTRLCAALRRLPRHRRTRRRAARRRPGGVAAHAGQPAAGAARRRRAVLACAGRHARPARTVLHAGLPRPAWRRRGLGRDRLHEGAVGGQRQRWQLAGAAATAGDDGPLRRRRAGAPVRMARRAARAAGRGRQRQRAAARRSALPDRAAHARRPPPGAGAALPRRLHRSLRTRLAGARDDLGPGAGTAGRHAVAGRSRRLAACPGHAWPAVVRRRPGLRVGPGGRHATHARTRGRRADGAVAAHRRRAGALRQGRLHSLSRRTGRTDPRAAHLIALPFCYSHCWAWLRLPVTAWRRPPHSLPQKKPYESLNVADCLDFS</sequence>
<geneLocation type="plasmid" evidence="2">
    <name>II</name>
</geneLocation>
<organism evidence="2 3">
    <name type="scientific">Cupriavidus taiwanensis</name>
    <dbReference type="NCBI Taxonomy" id="164546"/>
    <lineage>
        <taxon>Bacteria</taxon>
        <taxon>Pseudomonadati</taxon>
        <taxon>Pseudomonadota</taxon>
        <taxon>Betaproteobacteria</taxon>
        <taxon>Burkholderiales</taxon>
        <taxon>Burkholderiaceae</taxon>
        <taxon>Cupriavidus</taxon>
    </lineage>
</organism>
<feature type="compositionally biased region" description="Basic residues" evidence="1">
    <location>
        <begin position="199"/>
        <end position="228"/>
    </location>
</feature>
<dbReference type="EMBL" id="LT991977">
    <property type="protein sequence ID" value="SPK74409.1"/>
    <property type="molecule type" value="Genomic_DNA"/>
</dbReference>
<accession>A0A375ILE4</accession>